<dbReference type="RefSeq" id="WP_184879694.1">
    <property type="nucleotide sequence ID" value="NZ_BOOV01000017.1"/>
</dbReference>
<dbReference type="AlphaFoldDB" id="A0A7W7G7S2"/>
<gene>
    <name evidence="2" type="ORF">BJ982_002472</name>
</gene>
<keyword evidence="3" id="KW-1185">Reference proteome</keyword>
<comment type="caution">
    <text evidence="2">The sequence shown here is derived from an EMBL/GenBank/DDBJ whole genome shotgun (WGS) entry which is preliminary data.</text>
</comment>
<protein>
    <submittedName>
        <fullName evidence="2">Transcriptional regulator with XRE-family HTH domain</fullName>
    </submittedName>
</protein>
<dbReference type="InterPro" id="IPR010982">
    <property type="entry name" value="Lambda_DNA-bd_dom_sf"/>
</dbReference>
<dbReference type="Pfam" id="PF13560">
    <property type="entry name" value="HTH_31"/>
    <property type="match status" value="1"/>
</dbReference>
<dbReference type="SMART" id="SM00530">
    <property type="entry name" value="HTH_XRE"/>
    <property type="match status" value="1"/>
</dbReference>
<dbReference type="CDD" id="cd00093">
    <property type="entry name" value="HTH_XRE"/>
    <property type="match status" value="1"/>
</dbReference>
<dbReference type="GO" id="GO:0003677">
    <property type="term" value="F:DNA binding"/>
    <property type="evidence" value="ECO:0007669"/>
    <property type="project" value="InterPro"/>
</dbReference>
<dbReference type="Pfam" id="PF19054">
    <property type="entry name" value="DUF5753"/>
    <property type="match status" value="1"/>
</dbReference>
<dbReference type="SUPFAM" id="SSF47413">
    <property type="entry name" value="lambda repressor-like DNA-binding domains"/>
    <property type="match status" value="1"/>
</dbReference>
<organism evidence="2 3">
    <name type="scientific">Sphaerisporangium siamense</name>
    <dbReference type="NCBI Taxonomy" id="795645"/>
    <lineage>
        <taxon>Bacteria</taxon>
        <taxon>Bacillati</taxon>
        <taxon>Actinomycetota</taxon>
        <taxon>Actinomycetes</taxon>
        <taxon>Streptosporangiales</taxon>
        <taxon>Streptosporangiaceae</taxon>
        <taxon>Sphaerisporangium</taxon>
    </lineage>
</organism>
<evidence type="ECO:0000313" key="2">
    <source>
        <dbReference type="EMBL" id="MBB4700928.1"/>
    </source>
</evidence>
<name>A0A7W7G7S2_9ACTN</name>
<dbReference type="PROSITE" id="PS50943">
    <property type="entry name" value="HTH_CROC1"/>
    <property type="match status" value="1"/>
</dbReference>
<evidence type="ECO:0000313" key="3">
    <source>
        <dbReference type="Proteomes" id="UP000542210"/>
    </source>
</evidence>
<sequence>MGRCDLSTGKEIDPHESPRALFAYELRRFRQSAELTQKQLGERIGFSDSMVNLVELAKRPPSQRFAELCDQALGLDGTMVRLYTATRWKHSPEHFRPWLEEEQEATGLWCWEPTIIPGLFQTEEYARRILASTPDITPDEVEDRVVARMQRRAMLNRANPPAIGVLMDEAVIRRPIGGVAVMGEQLRFLLEMAQHPQVTIQIVPYATDVHCGLVGGFLIAERNGSTYAAFAGALPYGRTVDDQPTLNRLARMYDTIRAEALPFRQSLRLIEEVVNQSGS</sequence>
<dbReference type="InterPro" id="IPR043917">
    <property type="entry name" value="DUF5753"/>
</dbReference>
<dbReference type="Gene3D" id="1.10.260.40">
    <property type="entry name" value="lambda repressor-like DNA-binding domains"/>
    <property type="match status" value="1"/>
</dbReference>
<dbReference type="EMBL" id="JACHND010000001">
    <property type="protein sequence ID" value="MBB4700928.1"/>
    <property type="molecule type" value="Genomic_DNA"/>
</dbReference>
<dbReference type="Proteomes" id="UP000542210">
    <property type="component" value="Unassembled WGS sequence"/>
</dbReference>
<evidence type="ECO:0000259" key="1">
    <source>
        <dbReference type="PROSITE" id="PS50943"/>
    </source>
</evidence>
<feature type="domain" description="HTH cro/C1-type" evidence="1">
    <location>
        <begin position="26"/>
        <end position="80"/>
    </location>
</feature>
<reference evidence="2 3" key="1">
    <citation type="submission" date="2020-08" db="EMBL/GenBank/DDBJ databases">
        <title>Sequencing the genomes of 1000 actinobacteria strains.</title>
        <authorList>
            <person name="Klenk H.-P."/>
        </authorList>
    </citation>
    <scope>NUCLEOTIDE SEQUENCE [LARGE SCALE GENOMIC DNA]</scope>
    <source>
        <strain evidence="2 3">DSM 45784</strain>
    </source>
</reference>
<dbReference type="InterPro" id="IPR001387">
    <property type="entry name" value="Cro/C1-type_HTH"/>
</dbReference>
<accession>A0A7W7G7S2</accession>
<proteinExistence type="predicted"/>